<feature type="transmembrane region" description="Helical" evidence="3">
    <location>
        <begin position="70"/>
        <end position="95"/>
    </location>
</feature>
<dbReference type="VEuPathDB" id="TriTrypDB:LpyrH10_16_1150"/>
<dbReference type="PANTHER" id="PTHR12630:SF1">
    <property type="entry name" value="GLUCOSIDASE 2 SUBUNIT BETA"/>
    <property type="match status" value="1"/>
</dbReference>
<keyword evidence="3" id="KW-0472">Membrane</keyword>
<feature type="compositionally biased region" description="Basic and acidic residues" evidence="2">
    <location>
        <begin position="7"/>
        <end position="16"/>
    </location>
</feature>
<dbReference type="GeneID" id="26907219"/>
<dbReference type="OrthoDB" id="28322at2759"/>
<dbReference type="Proteomes" id="UP000037923">
    <property type="component" value="Unassembled WGS sequence"/>
</dbReference>
<feature type="coiled-coil region" evidence="1">
    <location>
        <begin position="527"/>
        <end position="554"/>
    </location>
</feature>
<evidence type="ECO:0008006" key="6">
    <source>
        <dbReference type="Google" id="ProtNLM"/>
    </source>
</evidence>
<proteinExistence type="predicted"/>
<dbReference type="RefSeq" id="XP_015655998.1">
    <property type="nucleotide sequence ID" value="XM_015805385.1"/>
</dbReference>
<sequence length="947" mass="103962">MPLKTTSSEKDVEDGKSATSLPATTAPTLRHRHEKKREESSRSAASASSTSTAVAAKHPPPSPAISLKNAVLVFAAVVVSFAFLVAAFVGLQVMVVDEMDLRKTTARMELAGRGEVWLPVWLGNFVVNSLTAVHADVVRESDGGGGPPALRRGGTTTGLAAPPPRVCSSNTIQEKERGNSAVDSAVASASSAAPPVRLRCYTLEAYSEMFLLPPRRATTEHLFSCGTRVRDLRSEDRPDVLAACEAHTIYPKSTTGDDAAASSRFATLRVLLTPSEEKRHHAIQAVNTVTQRIPLARVNDDYCDCLDGTDELLTNACSMSGPLAPAAGSRWKSYLVSNQAIQLYDDPDLLEQEDQESRGFPYVPRKRGDVRDRLYVSQGPILPFVCTCGGTVRQLLAPSLVGDGVVDCCGAEDEAASQSVMSNNPPSVQAALDRLVAAEQAEMRRTWKHRQTEAATQLNADVRYVDSLFPYHTSARALLVDKGYYSLFTPDVVQQERVAAAAMLSDLYSRGHRVQHRRVQKGWERLGQSLTDNRTALQMELENVTRELKGLERFVENRMEDRRTNNPIEAGVSMETLQRHSQLAHAHQRLGMDIQHLVITTLHHAYGDHYEYYPLLRRALAIARDKVTDANTPPDLYSSIAQEREKRVVSPMGLEQQAMAAQQRGETMLPPHIDNISASFYGIEAVRHTMVAQRFDPSEAPYVAQQLGLIPRGGLATAAFDPHVFDGITNPFLRSPVLPLGSWQPYQSQRDGRSMQLADPAGDLHLARRACVAPTSRLYRGGGRLQFPTRNPEPPRTITAPDEKGEQQSLKDKLKAAATEDKQAAAAKVYIPYHFHMPSTFVVEKYVGPVRCDVAPLPATHRRNPADDDGMTSHNETSAPTVLMYTTYLCDTKDRVLYWGLNGRCTQEVIIGTPSACTAWALKAARNALKEVAPRTPSEKSNEEPVS</sequence>
<keyword evidence="1" id="KW-0175">Coiled coil</keyword>
<feature type="region of interest" description="Disordered" evidence="2">
    <location>
        <begin position="141"/>
        <end position="164"/>
    </location>
</feature>
<feature type="compositionally biased region" description="Low complexity" evidence="2">
    <location>
        <begin position="148"/>
        <end position="160"/>
    </location>
</feature>
<reference evidence="4 5" key="1">
    <citation type="submission" date="2015-07" db="EMBL/GenBank/DDBJ databases">
        <title>High-quality genome of monoxenous trypanosomatid Leptomonas pyrrhocoris.</title>
        <authorList>
            <person name="Flegontov P."/>
            <person name="Butenko A."/>
            <person name="Firsov S."/>
            <person name="Vlcek C."/>
            <person name="Logacheva M.D."/>
            <person name="Field M."/>
            <person name="Filatov D."/>
            <person name="Flegontova O."/>
            <person name="Gerasimov E."/>
            <person name="Jackson A.P."/>
            <person name="Kelly S."/>
            <person name="Opperdoes F."/>
            <person name="O'Reilly A."/>
            <person name="Votypka J."/>
            <person name="Yurchenko V."/>
            <person name="Lukes J."/>
        </authorList>
    </citation>
    <scope>NUCLEOTIDE SEQUENCE [LARGE SCALE GENOMIC DNA]</scope>
    <source>
        <strain evidence="4">H10</strain>
    </source>
</reference>
<evidence type="ECO:0000256" key="1">
    <source>
        <dbReference type="SAM" id="Coils"/>
    </source>
</evidence>
<organism evidence="4 5">
    <name type="scientific">Leptomonas pyrrhocoris</name>
    <name type="common">Firebug parasite</name>
    <dbReference type="NCBI Taxonomy" id="157538"/>
    <lineage>
        <taxon>Eukaryota</taxon>
        <taxon>Discoba</taxon>
        <taxon>Euglenozoa</taxon>
        <taxon>Kinetoplastea</taxon>
        <taxon>Metakinetoplastina</taxon>
        <taxon>Trypanosomatida</taxon>
        <taxon>Trypanosomatidae</taxon>
        <taxon>Leishmaniinae</taxon>
        <taxon>Leptomonas</taxon>
    </lineage>
</organism>
<dbReference type="GO" id="GO:0017177">
    <property type="term" value="C:glucosidase II complex"/>
    <property type="evidence" value="ECO:0007669"/>
    <property type="project" value="TreeGrafter"/>
</dbReference>
<dbReference type="GO" id="GO:0006491">
    <property type="term" value="P:N-glycan processing"/>
    <property type="evidence" value="ECO:0007669"/>
    <property type="project" value="TreeGrafter"/>
</dbReference>
<dbReference type="PANTHER" id="PTHR12630">
    <property type="entry name" value="N-LINKED OLIGOSACCHARIDE PROCESSING"/>
    <property type="match status" value="1"/>
</dbReference>
<feature type="region of interest" description="Disordered" evidence="2">
    <location>
        <begin position="1"/>
        <end position="60"/>
    </location>
</feature>
<comment type="caution">
    <text evidence="4">The sequence shown here is derived from an EMBL/GenBank/DDBJ whole genome shotgun (WGS) entry which is preliminary data.</text>
</comment>
<keyword evidence="3" id="KW-1133">Transmembrane helix</keyword>
<keyword evidence="5" id="KW-1185">Reference proteome</keyword>
<feature type="compositionally biased region" description="Low complexity" evidence="2">
    <location>
        <begin position="42"/>
        <end position="57"/>
    </location>
</feature>
<keyword evidence="3" id="KW-0812">Transmembrane</keyword>
<evidence type="ECO:0000313" key="4">
    <source>
        <dbReference type="EMBL" id="KPA77559.1"/>
    </source>
</evidence>
<dbReference type="AlphaFoldDB" id="A0A0M9FWS6"/>
<feature type="region of interest" description="Disordered" evidence="2">
    <location>
        <begin position="782"/>
        <end position="809"/>
    </location>
</feature>
<accession>A0A0M9FWS6</accession>
<name>A0A0M9FWS6_LEPPY</name>
<dbReference type="EMBL" id="LGTL01000016">
    <property type="protein sequence ID" value="KPA77559.1"/>
    <property type="molecule type" value="Genomic_DNA"/>
</dbReference>
<dbReference type="InterPro" id="IPR039794">
    <property type="entry name" value="Gtb1-like"/>
</dbReference>
<evidence type="ECO:0000256" key="2">
    <source>
        <dbReference type="SAM" id="MobiDB-lite"/>
    </source>
</evidence>
<evidence type="ECO:0000256" key="3">
    <source>
        <dbReference type="SAM" id="Phobius"/>
    </source>
</evidence>
<feature type="compositionally biased region" description="Low complexity" evidence="2">
    <location>
        <begin position="17"/>
        <end position="28"/>
    </location>
</feature>
<evidence type="ECO:0000313" key="5">
    <source>
        <dbReference type="Proteomes" id="UP000037923"/>
    </source>
</evidence>
<gene>
    <name evidence="4" type="ORF">ABB37_06933</name>
</gene>
<dbReference type="OMA" id="NACSMSG"/>
<protein>
    <recommendedName>
        <fullName evidence="6">Glucosidase II beta subunit-like protein</fullName>
    </recommendedName>
</protein>